<evidence type="ECO:0000256" key="10">
    <source>
        <dbReference type="SAM" id="Coils"/>
    </source>
</evidence>
<keyword evidence="3" id="KW-0716">Sensory transduction</keyword>
<organism evidence="12 13">
    <name type="scientific">Aphidius gifuensis</name>
    <name type="common">Parasitoid wasp</name>
    <dbReference type="NCBI Taxonomy" id="684658"/>
    <lineage>
        <taxon>Eukaryota</taxon>
        <taxon>Metazoa</taxon>
        <taxon>Ecdysozoa</taxon>
        <taxon>Arthropoda</taxon>
        <taxon>Hexapoda</taxon>
        <taxon>Insecta</taxon>
        <taxon>Pterygota</taxon>
        <taxon>Neoptera</taxon>
        <taxon>Endopterygota</taxon>
        <taxon>Hymenoptera</taxon>
        <taxon>Apocrita</taxon>
        <taxon>Ichneumonoidea</taxon>
        <taxon>Braconidae</taxon>
        <taxon>Aphidiinae</taxon>
        <taxon>Aphidius</taxon>
    </lineage>
</organism>
<keyword evidence="8" id="KW-0675">Receptor</keyword>
<dbReference type="GO" id="GO:0005886">
    <property type="term" value="C:plasma membrane"/>
    <property type="evidence" value="ECO:0007669"/>
    <property type="project" value="UniProtKB-SubCell"/>
</dbReference>
<keyword evidence="9" id="KW-0807">Transducer</keyword>
<evidence type="ECO:0000256" key="5">
    <source>
        <dbReference type="ARBA" id="ARBA00022725"/>
    </source>
</evidence>
<dbReference type="PANTHER" id="PTHR21137">
    <property type="entry name" value="ODORANT RECEPTOR"/>
    <property type="match status" value="1"/>
</dbReference>
<feature type="transmembrane region" description="Helical" evidence="11">
    <location>
        <begin position="636"/>
        <end position="659"/>
    </location>
</feature>
<feature type="coiled-coil region" evidence="10">
    <location>
        <begin position="558"/>
        <end position="585"/>
    </location>
</feature>
<feature type="transmembrane region" description="Helical" evidence="11">
    <location>
        <begin position="123"/>
        <end position="145"/>
    </location>
</feature>
<dbReference type="EMBL" id="JACMRX010000003">
    <property type="protein sequence ID" value="KAF7992435.1"/>
    <property type="molecule type" value="Genomic_DNA"/>
</dbReference>
<evidence type="ECO:0000313" key="13">
    <source>
        <dbReference type="Proteomes" id="UP000639338"/>
    </source>
</evidence>
<evidence type="ECO:0000256" key="11">
    <source>
        <dbReference type="SAM" id="Phobius"/>
    </source>
</evidence>
<sequence>MLSNNNGFNYEIGWNKFHLKLFGLWPDKKKLNWGLFHAACIFFVLTIPRFAALLILWGDYDIMIQTLSTHLPFLMVIIKLSVLSLKKKVFIKMYNEISNDWNESIAAGYYHVVKKYANISRDISFLSFLTVWFACIAGTIAQLFYNMEKLLLINPDPNLSINLFWVCWLPYNTTTTINYIITMLLQIYASFCGIIIYASFDLFIMFLILQLVGHCRIIQESLRNLKDDSNNPQVFWIKLKKIIIKHQKINELTEILENTFNYCLLFQLVGCAFTFCFQGYSIMMLIKRPINILQIGMAGILMFGSILQLFLYCWTCEMLISESLAISYSFYESNWYKLPVKKAQCLTIVGYRAFKPLNITVGKFSKLSYGLFIDVDFKNAYSLIKLNLDFFGLWPMSRDNFLADNLALIHGINIFFIIFIPRSIAFLLIFGQTDVMIQSLSTNIPCILSLVKLYIFYKRKKVITLLFGLYNFFYLINFLYKKYSSMEIDKKNAPDPRLTLDLVWVSYVPYNVHKTKTIFVIHWIVQLYASVIGVVCYLAFDCFCVFLIFHLIGQLIILQEKIRNINNINNKNKNSENLLTKLINIVKRHQELIRFTETLENCFNKVLLSQLMGSCLNVSVQGYFLLGNFIRGELSLFQAAFTISFVLYTLTHLFFLCYAGELLVQTSMKIGFAAYEAEWYDLSTNEGKLLMFVTLNSMRSLKITTGKFAILSYELFITVIRTSLSYLSVLLAAKDSKS</sequence>
<keyword evidence="13" id="KW-1185">Reference proteome</keyword>
<feature type="transmembrane region" description="Helical" evidence="11">
    <location>
        <begin position="406"/>
        <end position="429"/>
    </location>
</feature>
<evidence type="ECO:0000256" key="3">
    <source>
        <dbReference type="ARBA" id="ARBA00022606"/>
    </source>
</evidence>
<feature type="transmembrane region" description="Helical" evidence="11">
    <location>
        <begin position="62"/>
        <end position="85"/>
    </location>
</feature>
<accession>A0A835CTK5</accession>
<feature type="transmembrane region" description="Helical" evidence="11">
    <location>
        <begin position="35"/>
        <end position="56"/>
    </location>
</feature>
<evidence type="ECO:0000313" key="12">
    <source>
        <dbReference type="EMBL" id="KAF7992435.1"/>
    </source>
</evidence>
<feature type="transmembrane region" description="Helical" evidence="11">
    <location>
        <begin position="435"/>
        <end position="455"/>
    </location>
</feature>
<evidence type="ECO:0000256" key="4">
    <source>
        <dbReference type="ARBA" id="ARBA00022692"/>
    </source>
</evidence>
<evidence type="ECO:0000256" key="2">
    <source>
        <dbReference type="ARBA" id="ARBA00022475"/>
    </source>
</evidence>
<dbReference type="GO" id="GO:0004984">
    <property type="term" value="F:olfactory receptor activity"/>
    <property type="evidence" value="ECO:0007669"/>
    <property type="project" value="InterPro"/>
</dbReference>
<name>A0A835CTK5_APHGI</name>
<evidence type="ECO:0000256" key="7">
    <source>
        <dbReference type="ARBA" id="ARBA00023136"/>
    </source>
</evidence>
<dbReference type="GO" id="GO:0007165">
    <property type="term" value="P:signal transduction"/>
    <property type="evidence" value="ECO:0007669"/>
    <property type="project" value="UniProtKB-KW"/>
</dbReference>
<feature type="transmembrane region" description="Helical" evidence="11">
    <location>
        <begin position="462"/>
        <end position="480"/>
    </location>
</feature>
<dbReference type="PANTHER" id="PTHR21137:SF35">
    <property type="entry name" value="ODORANT RECEPTOR 19A-RELATED"/>
    <property type="match status" value="1"/>
</dbReference>
<feature type="transmembrane region" description="Helical" evidence="11">
    <location>
        <begin position="527"/>
        <end position="553"/>
    </location>
</feature>
<keyword evidence="4 11" id="KW-0812">Transmembrane</keyword>
<keyword evidence="5" id="KW-0552">Olfaction</keyword>
<evidence type="ECO:0000256" key="8">
    <source>
        <dbReference type="ARBA" id="ARBA00023170"/>
    </source>
</evidence>
<feature type="transmembrane region" description="Helical" evidence="11">
    <location>
        <begin position="708"/>
        <end position="733"/>
    </location>
</feature>
<feature type="transmembrane region" description="Helical" evidence="11">
    <location>
        <begin position="292"/>
        <end position="314"/>
    </location>
</feature>
<keyword evidence="7 11" id="KW-0472">Membrane</keyword>
<comment type="caution">
    <text evidence="12">The sequence shown here is derived from an EMBL/GenBank/DDBJ whole genome shotgun (WGS) entry which is preliminary data.</text>
</comment>
<dbReference type="InterPro" id="IPR004117">
    <property type="entry name" value="7tm6_olfct_rcpt"/>
</dbReference>
<reference evidence="12 13" key="1">
    <citation type="submission" date="2020-08" db="EMBL/GenBank/DDBJ databases">
        <title>Aphidius gifuensis genome sequencing and assembly.</title>
        <authorList>
            <person name="Du Z."/>
        </authorList>
    </citation>
    <scope>NUCLEOTIDE SEQUENCE [LARGE SCALE GENOMIC DNA]</scope>
    <source>
        <strain evidence="12">YNYX2018</strain>
        <tissue evidence="12">Adults</tissue>
    </source>
</reference>
<dbReference type="AlphaFoldDB" id="A0A835CTK5"/>
<protein>
    <recommendedName>
        <fullName evidence="14">Odorant receptor</fullName>
    </recommendedName>
</protein>
<evidence type="ECO:0000256" key="9">
    <source>
        <dbReference type="ARBA" id="ARBA00023224"/>
    </source>
</evidence>
<comment type="subcellular location">
    <subcellularLocation>
        <location evidence="1">Cell membrane</location>
        <topology evidence="1">Multi-pass membrane protein</topology>
    </subcellularLocation>
</comment>
<dbReference type="GO" id="GO:0005549">
    <property type="term" value="F:odorant binding"/>
    <property type="evidence" value="ECO:0007669"/>
    <property type="project" value="InterPro"/>
</dbReference>
<proteinExistence type="predicted"/>
<dbReference type="Proteomes" id="UP000639338">
    <property type="component" value="Unassembled WGS sequence"/>
</dbReference>
<keyword evidence="2" id="KW-1003">Cell membrane</keyword>
<evidence type="ECO:0008006" key="14">
    <source>
        <dbReference type="Google" id="ProtNLM"/>
    </source>
</evidence>
<feature type="transmembrane region" description="Helical" evidence="11">
    <location>
        <begin position="187"/>
        <end position="209"/>
    </location>
</feature>
<evidence type="ECO:0000256" key="1">
    <source>
        <dbReference type="ARBA" id="ARBA00004651"/>
    </source>
</evidence>
<keyword evidence="10" id="KW-0175">Coiled coil</keyword>
<dbReference type="Pfam" id="PF02949">
    <property type="entry name" value="7tm_6"/>
    <property type="match status" value="2"/>
</dbReference>
<keyword evidence="6 11" id="KW-1133">Transmembrane helix</keyword>
<feature type="transmembrane region" description="Helical" evidence="11">
    <location>
        <begin position="262"/>
        <end position="286"/>
    </location>
</feature>
<feature type="transmembrane region" description="Helical" evidence="11">
    <location>
        <begin position="611"/>
        <end position="630"/>
    </location>
</feature>
<gene>
    <name evidence="12" type="ORF">HCN44_001760</name>
</gene>
<dbReference type="OrthoDB" id="6617147at2759"/>
<evidence type="ECO:0000256" key="6">
    <source>
        <dbReference type="ARBA" id="ARBA00022989"/>
    </source>
</evidence>